<keyword evidence="3" id="KW-1185">Reference proteome</keyword>
<evidence type="ECO:0000313" key="2">
    <source>
        <dbReference type="EMBL" id="KAA0197262.1"/>
    </source>
</evidence>
<comment type="caution">
    <text evidence="2">The sequence shown here is derived from an EMBL/GenBank/DDBJ whole genome shotgun (WGS) entry which is preliminary data.</text>
</comment>
<dbReference type="OrthoDB" id="6264408at2759"/>
<feature type="compositionally biased region" description="Basic and acidic residues" evidence="1">
    <location>
        <begin position="582"/>
        <end position="597"/>
    </location>
</feature>
<name>A0A8E0S2D7_9TREM</name>
<feature type="compositionally biased region" description="Polar residues" evidence="1">
    <location>
        <begin position="518"/>
        <end position="534"/>
    </location>
</feature>
<dbReference type="Proteomes" id="UP000728185">
    <property type="component" value="Unassembled WGS sequence"/>
</dbReference>
<dbReference type="EMBL" id="LUCM01002498">
    <property type="protein sequence ID" value="KAA0197262.1"/>
    <property type="molecule type" value="Genomic_DNA"/>
</dbReference>
<feature type="compositionally biased region" description="Basic and acidic residues" evidence="1">
    <location>
        <begin position="500"/>
        <end position="517"/>
    </location>
</feature>
<evidence type="ECO:0000313" key="3">
    <source>
        <dbReference type="Proteomes" id="UP000728185"/>
    </source>
</evidence>
<feature type="region of interest" description="Disordered" evidence="1">
    <location>
        <begin position="500"/>
        <end position="536"/>
    </location>
</feature>
<evidence type="ECO:0000256" key="1">
    <source>
        <dbReference type="SAM" id="MobiDB-lite"/>
    </source>
</evidence>
<gene>
    <name evidence="2" type="ORF">FBUS_10711</name>
</gene>
<protein>
    <submittedName>
        <fullName evidence="2">Uncharacterized protein</fullName>
    </submittedName>
</protein>
<sequence>MRMDLGQQSPHDSGLESHIVGPVHLPSVLNQVLTGYRSRDAFAPEVDLDSEAAVNGEANPRKKPYVPLVDPFNASQLEDLRQLGKLKYNVDEPLAAAIHGPLAVFSPEELGQMAEVYGGDPNVMEYAFSLLTFVEPMGPWARRWAARQLDLATDGLHSQCAQAAKYPYLKDENSTIPSFNWMHTARLTIDSPSPPCSPELNEQIKLDEDDSCTPFLERLGPVDPAVLLSVESVLPTCLMDGQGLFLESAEPGTEQVSTDLVDSGTTSVPEPVAIFSSASQTGAHLVISVSTGKQTTAPTASIVLPTVSTSTIQTNSVTVPLCTATNTDTTVTFITPVNSTETVLQLDSAKNQRLNNTLESSSENIIPSFTNNSLLKSVLHGVEPSSLVPDRSVSLHVGIPVSPTEGTNNNNNVCTSSNPKPISRLDSLVQHSPQVTVPSELRVSPLSSDRDRSVELQLSILKDSLINEGHQKIRTLPKVSEDAQSHSSLIVHQSLMVRSSSDEKLGSTEDSIPKEQLIKNSSNPSRENTMTETNALEHKPEEMQTAMNDAVSIINDSFSNLHTSPIKVDDDADETKLISFSDSKKQNSEPQKPDWTKEMQVTSPVVVKVKPERHNSGDEVEINDIVGLPQTTGQTSDLIEGVVLVEQCKKDVPDEHVEDVEGSTTGLLLSRTEDSELPTDSSDVKSAHDFDGRKYESLMKEVVAVIDPIESTGHTVEDLSSYASAQSRDPDNLQNDSHLLWSKTGGDACIGPEGAGVKPDPMDDQLYPRPSARDMIIQGLNAPMEVDKPLMHEASVFRENVSTDSASVIDPIHLDSVEPLPVDIAHSVCVAQFAPPVVLSLYRDCEDQTDQLQSVEPCVLESVFIDPLVLYSTKSTHSQVNSPPITVSCRRLSVSPIADPSIPPPTEVTSRSLPHPNNSPVLQLDSQKQINDCDPDLLNQCLLVSKSGIYSNRSPINLVSLIDTDCKSEVQLVKVVNSTQLQSSIANEMKLTLPGPDNANEQIMLYSESRMGDSAHLPCSDDELTTIKTNSADVQDPLSSFST</sequence>
<feature type="compositionally biased region" description="Polar residues" evidence="1">
    <location>
        <begin position="907"/>
        <end position="916"/>
    </location>
</feature>
<reference evidence="2" key="1">
    <citation type="submission" date="2019-05" db="EMBL/GenBank/DDBJ databases">
        <title>Annotation for the trematode Fasciolopsis buski.</title>
        <authorList>
            <person name="Choi Y.-J."/>
        </authorList>
    </citation>
    <scope>NUCLEOTIDE SEQUENCE</scope>
    <source>
        <strain evidence="2">HT</strain>
        <tissue evidence="2">Whole worm</tissue>
    </source>
</reference>
<proteinExistence type="predicted"/>
<feature type="region of interest" description="Disordered" evidence="1">
    <location>
        <begin position="578"/>
        <end position="597"/>
    </location>
</feature>
<feature type="region of interest" description="Disordered" evidence="1">
    <location>
        <begin position="897"/>
        <end position="916"/>
    </location>
</feature>
<organism evidence="2 3">
    <name type="scientific">Fasciolopsis buskii</name>
    <dbReference type="NCBI Taxonomy" id="27845"/>
    <lineage>
        <taxon>Eukaryota</taxon>
        <taxon>Metazoa</taxon>
        <taxon>Spiralia</taxon>
        <taxon>Lophotrochozoa</taxon>
        <taxon>Platyhelminthes</taxon>
        <taxon>Trematoda</taxon>
        <taxon>Digenea</taxon>
        <taxon>Plagiorchiida</taxon>
        <taxon>Echinostomata</taxon>
        <taxon>Echinostomatoidea</taxon>
        <taxon>Fasciolidae</taxon>
        <taxon>Fasciolopsis</taxon>
    </lineage>
</organism>
<dbReference type="AlphaFoldDB" id="A0A8E0S2D7"/>
<accession>A0A8E0S2D7</accession>